<evidence type="ECO:0000313" key="5">
    <source>
        <dbReference type="Proteomes" id="UP001292079"/>
    </source>
</evidence>
<sequence>MTTKIATVANLAFHAFQQHSVRATLGPASANLNNGMNDPHVSTNANSPTHHSDKLVFFNSSVKHKQLSESLNRLLACVCSLTPKDVGFDVRWISDSNISAAPVAYVHIMENEVFSMGIFILRPGSRIPLHDHPGMYGILKVLTGSVRCRSFTRLKNVTSTTDLGNYEPSLSCFGGSKWQLTDLIIVQPHQDTVLSPDHSPCLLFPIEGNLHEITPVDGPAVFLDILAPPYDHDLGTRECRFYKEVNIPQMNSHFILSQNNLSSNSSSSSSSNNNNKTEELSSLIDAFDSDLCSNQSEKESVVYLIETNQPSDYWCESAEYNGPSVV</sequence>
<accession>A0AAE2D4H9</accession>
<dbReference type="PANTHER" id="PTHR22966:SF61">
    <property type="entry name" value="2-AMINOETHANETHIOL DIOXYGENASE"/>
    <property type="match status" value="1"/>
</dbReference>
<dbReference type="SUPFAM" id="SSF51182">
    <property type="entry name" value="RmlC-like cupins"/>
    <property type="match status" value="1"/>
</dbReference>
<comment type="caution">
    <text evidence="4">The sequence shown here is derived from an EMBL/GenBank/DDBJ whole genome shotgun (WGS) entry which is preliminary data.</text>
</comment>
<dbReference type="Gene3D" id="2.60.120.10">
    <property type="entry name" value="Jelly Rolls"/>
    <property type="match status" value="1"/>
</dbReference>
<name>A0AAE2D4H9_SCHME</name>
<dbReference type="InterPro" id="IPR012864">
    <property type="entry name" value="PCO/ADO"/>
</dbReference>
<keyword evidence="5" id="KW-1185">Reference proteome</keyword>
<evidence type="ECO:0000256" key="3">
    <source>
        <dbReference type="ARBA" id="ARBA00023004"/>
    </source>
</evidence>
<dbReference type="PANTHER" id="PTHR22966">
    <property type="entry name" value="2-AMINOETHANETHIOL DIOXYGENASE"/>
    <property type="match status" value="1"/>
</dbReference>
<dbReference type="GO" id="GO:0005739">
    <property type="term" value="C:mitochondrion"/>
    <property type="evidence" value="ECO:0007669"/>
    <property type="project" value="TreeGrafter"/>
</dbReference>
<reference evidence="4" key="1">
    <citation type="submission" date="2022-04" db="EMBL/GenBank/DDBJ databases">
        <authorList>
            <person name="Xu L."/>
            <person name="Lv Z."/>
        </authorList>
    </citation>
    <scope>NUCLEOTIDE SEQUENCE</scope>
    <source>
        <strain evidence="4">LV_2022a</strain>
    </source>
</reference>
<dbReference type="AlphaFoldDB" id="A0AAE2D4H9"/>
<reference evidence="4" key="2">
    <citation type="journal article" date="2023" name="Infect Dis Poverty">
        <title>Chromosome-scale genome of the human blood fluke Schistosoma mekongi and its implications for public health.</title>
        <authorList>
            <person name="Zhou M."/>
            <person name="Xu L."/>
            <person name="Xu D."/>
            <person name="Chen W."/>
            <person name="Khan J."/>
            <person name="Hu Y."/>
            <person name="Huang H."/>
            <person name="Wei H."/>
            <person name="Zhang Y."/>
            <person name="Chusongsang P."/>
            <person name="Tanasarnprasert K."/>
            <person name="Hu X."/>
            <person name="Limpanont Y."/>
            <person name="Lv Z."/>
        </authorList>
    </citation>
    <scope>NUCLEOTIDE SEQUENCE</scope>
    <source>
        <strain evidence="4">LV_2022a</strain>
    </source>
</reference>
<evidence type="ECO:0000313" key="4">
    <source>
        <dbReference type="EMBL" id="KAK4471158.1"/>
    </source>
</evidence>
<keyword evidence="2" id="KW-0560">Oxidoreductase</keyword>
<gene>
    <name evidence="4" type="ORF">MN116_005552</name>
</gene>
<evidence type="ECO:0000256" key="2">
    <source>
        <dbReference type="ARBA" id="ARBA00023002"/>
    </source>
</evidence>
<dbReference type="EMBL" id="JALJAT010000003">
    <property type="protein sequence ID" value="KAK4471158.1"/>
    <property type="molecule type" value="Genomic_DNA"/>
</dbReference>
<dbReference type="InterPro" id="IPR014710">
    <property type="entry name" value="RmlC-like_jellyroll"/>
</dbReference>
<keyword evidence="1" id="KW-0479">Metal-binding</keyword>
<keyword evidence="3" id="KW-0408">Iron</keyword>
<organism evidence="4 5">
    <name type="scientific">Schistosoma mekongi</name>
    <name type="common">Parasitic worm</name>
    <dbReference type="NCBI Taxonomy" id="38744"/>
    <lineage>
        <taxon>Eukaryota</taxon>
        <taxon>Metazoa</taxon>
        <taxon>Spiralia</taxon>
        <taxon>Lophotrochozoa</taxon>
        <taxon>Platyhelminthes</taxon>
        <taxon>Trematoda</taxon>
        <taxon>Digenea</taxon>
        <taxon>Strigeidida</taxon>
        <taxon>Schistosomatoidea</taxon>
        <taxon>Schistosomatidae</taxon>
        <taxon>Schistosoma</taxon>
    </lineage>
</organism>
<proteinExistence type="predicted"/>
<dbReference type="Pfam" id="PF07847">
    <property type="entry name" value="PCO_ADO"/>
    <property type="match status" value="1"/>
</dbReference>
<dbReference type="InterPro" id="IPR011051">
    <property type="entry name" value="RmlC_Cupin_sf"/>
</dbReference>
<evidence type="ECO:0008006" key="6">
    <source>
        <dbReference type="Google" id="ProtNLM"/>
    </source>
</evidence>
<dbReference type="Proteomes" id="UP001292079">
    <property type="component" value="Unassembled WGS sequence"/>
</dbReference>
<protein>
    <recommendedName>
        <fullName evidence="6">2-aminoethanethiol dioxygenase</fullName>
    </recommendedName>
</protein>
<dbReference type="CDD" id="cd20289">
    <property type="entry name" value="cupin_ADO"/>
    <property type="match status" value="1"/>
</dbReference>
<dbReference type="GO" id="GO:0016702">
    <property type="term" value="F:oxidoreductase activity, acting on single donors with incorporation of molecular oxygen, incorporation of two atoms of oxygen"/>
    <property type="evidence" value="ECO:0007669"/>
    <property type="project" value="InterPro"/>
</dbReference>
<dbReference type="GO" id="GO:0046872">
    <property type="term" value="F:metal ion binding"/>
    <property type="evidence" value="ECO:0007669"/>
    <property type="project" value="UniProtKB-KW"/>
</dbReference>
<evidence type="ECO:0000256" key="1">
    <source>
        <dbReference type="ARBA" id="ARBA00022723"/>
    </source>
</evidence>